<dbReference type="Proteomes" id="UP001190700">
    <property type="component" value="Unassembled WGS sequence"/>
</dbReference>
<feature type="domain" description="LRAT" evidence="7">
    <location>
        <begin position="133"/>
        <end position="259"/>
    </location>
</feature>
<evidence type="ECO:0000256" key="1">
    <source>
        <dbReference type="ARBA" id="ARBA00007824"/>
    </source>
</evidence>
<dbReference type="Pfam" id="PF04970">
    <property type="entry name" value="LRAT"/>
    <property type="match status" value="1"/>
</dbReference>
<feature type="region of interest" description="Disordered" evidence="6">
    <location>
        <begin position="361"/>
        <end position="383"/>
    </location>
</feature>
<dbReference type="Gene3D" id="3.90.1720.10">
    <property type="entry name" value="endopeptidase domain like (from Nostoc punctiforme)"/>
    <property type="match status" value="1"/>
</dbReference>
<dbReference type="EMBL" id="LGRX02021460">
    <property type="protein sequence ID" value="KAK3256644.1"/>
    <property type="molecule type" value="Genomic_DNA"/>
</dbReference>
<proteinExistence type="inferred from homology"/>
<dbReference type="PANTHER" id="PTHR13943">
    <property type="entry name" value="HRAS-LIKE SUPPRESSOR - RELATED"/>
    <property type="match status" value="1"/>
</dbReference>
<feature type="non-terminal residue" evidence="8">
    <location>
        <position position="1"/>
    </location>
</feature>
<keyword evidence="9" id="KW-1185">Reference proteome</keyword>
<comment type="caution">
    <text evidence="8">The sequence shown here is derived from an EMBL/GenBank/DDBJ whole genome shotgun (WGS) entry which is preliminary data.</text>
</comment>
<evidence type="ECO:0000256" key="5">
    <source>
        <dbReference type="ARBA" id="ARBA00023098"/>
    </source>
</evidence>
<evidence type="ECO:0000313" key="8">
    <source>
        <dbReference type="EMBL" id="KAK3256644.1"/>
    </source>
</evidence>
<dbReference type="GO" id="GO:0070292">
    <property type="term" value="P:N-acylphosphatidylethanolamine metabolic process"/>
    <property type="evidence" value="ECO:0007669"/>
    <property type="project" value="TreeGrafter"/>
</dbReference>
<evidence type="ECO:0000256" key="6">
    <source>
        <dbReference type="SAM" id="MobiDB-lite"/>
    </source>
</evidence>
<evidence type="ECO:0000259" key="7">
    <source>
        <dbReference type="PROSITE" id="PS51934"/>
    </source>
</evidence>
<keyword evidence="3" id="KW-0808">Transferase</keyword>
<evidence type="ECO:0000256" key="2">
    <source>
        <dbReference type="ARBA" id="ARBA00013278"/>
    </source>
</evidence>
<evidence type="ECO:0000256" key="3">
    <source>
        <dbReference type="ARBA" id="ARBA00022679"/>
    </source>
</evidence>
<dbReference type="PROSITE" id="PS51934">
    <property type="entry name" value="LRAT"/>
    <property type="match status" value="1"/>
</dbReference>
<dbReference type="GO" id="GO:0004623">
    <property type="term" value="F:phospholipase A2 activity"/>
    <property type="evidence" value="ECO:0007669"/>
    <property type="project" value="UniProtKB-EC"/>
</dbReference>
<dbReference type="AlphaFoldDB" id="A0AAE0FBI9"/>
<organism evidence="8 9">
    <name type="scientific">Cymbomonas tetramitiformis</name>
    <dbReference type="NCBI Taxonomy" id="36881"/>
    <lineage>
        <taxon>Eukaryota</taxon>
        <taxon>Viridiplantae</taxon>
        <taxon>Chlorophyta</taxon>
        <taxon>Pyramimonadophyceae</taxon>
        <taxon>Pyramimonadales</taxon>
        <taxon>Pyramimonadaceae</taxon>
        <taxon>Cymbomonas</taxon>
    </lineage>
</organism>
<reference evidence="8 9" key="1">
    <citation type="journal article" date="2015" name="Genome Biol. Evol.">
        <title>Comparative Genomics of a Bacterivorous Green Alga Reveals Evolutionary Causalities and Consequences of Phago-Mixotrophic Mode of Nutrition.</title>
        <authorList>
            <person name="Burns J.A."/>
            <person name="Paasch A."/>
            <person name="Narechania A."/>
            <person name="Kim E."/>
        </authorList>
    </citation>
    <scope>NUCLEOTIDE SEQUENCE [LARGE SCALE GENOMIC DNA]</scope>
    <source>
        <strain evidence="8 9">PLY_AMNH</strain>
    </source>
</reference>
<dbReference type="GO" id="GO:0005737">
    <property type="term" value="C:cytoplasm"/>
    <property type="evidence" value="ECO:0007669"/>
    <property type="project" value="TreeGrafter"/>
</dbReference>
<protein>
    <recommendedName>
        <fullName evidence="2">phospholipase A2</fullName>
        <ecNumber evidence="2">3.1.1.4</ecNumber>
    </recommendedName>
</protein>
<keyword evidence="4" id="KW-0378">Hydrolase</keyword>
<accession>A0AAE0FBI9</accession>
<dbReference type="GO" id="GO:0008970">
    <property type="term" value="F:phospholipase A1 activity"/>
    <property type="evidence" value="ECO:0007669"/>
    <property type="project" value="TreeGrafter"/>
</dbReference>
<dbReference type="GO" id="GO:0016410">
    <property type="term" value="F:N-acyltransferase activity"/>
    <property type="evidence" value="ECO:0007669"/>
    <property type="project" value="TreeGrafter"/>
</dbReference>
<dbReference type="InterPro" id="IPR007053">
    <property type="entry name" value="LRAT_dom"/>
</dbReference>
<keyword evidence="5" id="KW-0443">Lipid metabolism</keyword>
<feature type="region of interest" description="Disordered" evidence="6">
    <location>
        <begin position="73"/>
        <end position="110"/>
    </location>
</feature>
<comment type="similarity">
    <text evidence="1">Belongs to the H-rev107 family.</text>
</comment>
<name>A0AAE0FBI9_9CHLO</name>
<gene>
    <name evidence="8" type="ORF">CYMTET_34227</name>
</gene>
<dbReference type="InterPro" id="IPR051496">
    <property type="entry name" value="H-rev107_PLA/AT"/>
</dbReference>
<dbReference type="PANTHER" id="PTHR13943:SF77">
    <property type="entry name" value="LRAT DOMAIN-CONTAINING PROTEIN"/>
    <property type="match status" value="1"/>
</dbReference>
<sequence length="383" mass="41452">SERFPDHIVCAYNLLGLNTKATEEEVEIAYHLKLQAARIGSTSDAEAFNRIIKAYQNILDAFSARASRDELEYRRQSSSSTPGLARIGSSCRTLSLSPDDSRAGGGESRRAIAPVSPCSPSLGAAGNAQVGDLLRFQRGLYSHWGLYVGRLEACARRRGRRWQENPHALESIVHFSGPGGSETDGNARVIHTPLRQVQEYWNAEIANFLDKEQKAVSIDAALDRAFSALGGDFGGYHLIDNNCEHFVTWARYGIKRSAQVDSAIACGSMAMAGMAVGGPVGAVVGGIIGNVLSSPAEEAPKVGSSNSVQESTLTLPCDGNPHRHQVNRPMDEVGTAMGSRSSICPRKEIFHYWHEAVHECRGQEGEEGGWEGEKTAERERGEG</sequence>
<dbReference type="EC" id="3.1.1.4" evidence="2"/>
<evidence type="ECO:0000256" key="4">
    <source>
        <dbReference type="ARBA" id="ARBA00022801"/>
    </source>
</evidence>
<feature type="compositionally biased region" description="Basic and acidic residues" evidence="6">
    <location>
        <begin position="99"/>
        <end position="110"/>
    </location>
</feature>
<feature type="compositionally biased region" description="Basic and acidic residues" evidence="6">
    <location>
        <begin position="371"/>
        <end position="383"/>
    </location>
</feature>
<evidence type="ECO:0000313" key="9">
    <source>
        <dbReference type="Proteomes" id="UP001190700"/>
    </source>
</evidence>